<dbReference type="EMBL" id="BOPG01000005">
    <property type="protein sequence ID" value="GIJ53263.1"/>
    <property type="molecule type" value="Genomic_DNA"/>
</dbReference>
<gene>
    <name evidence="1" type="ORF">Vau01_007790</name>
</gene>
<evidence type="ECO:0000313" key="2">
    <source>
        <dbReference type="Proteomes" id="UP000612585"/>
    </source>
</evidence>
<dbReference type="InterPro" id="IPR019734">
    <property type="entry name" value="TPR_rpt"/>
</dbReference>
<dbReference type="AlphaFoldDB" id="A0A8J4DXF0"/>
<sequence>MTSPGYPDVDIHAEYERAESLLDAGRPIEAADALLPVIAAEPDNAAVRSLLARAYFHSAQLNRAEQQLRWLIDRDPSDHYAQFVLGRTLERQGRPEQALPHLRLAAVMRPIEDYTTALRRVEANNRPNG</sequence>
<evidence type="ECO:0008006" key="3">
    <source>
        <dbReference type="Google" id="ProtNLM"/>
    </source>
</evidence>
<dbReference type="SMART" id="SM00028">
    <property type="entry name" value="TPR"/>
    <property type="match status" value="3"/>
</dbReference>
<keyword evidence="2" id="KW-1185">Reference proteome</keyword>
<protein>
    <recommendedName>
        <fullName evidence="3">Tetratricopeptide repeat-containing protein</fullName>
    </recommendedName>
</protein>
<accession>A0A8J4DXF0</accession>
<comment type="caution">
    <text evidence="1">The sequence shown here is derived from an EMBL/GenBank/DDBJ whole genome shotgun (WGS) entry which is preliminary data.</text>
</comment>
<dbReference type="InterPro" id="IPR011990">
    <property type="entry name" value="TPR-like_helical_dom_sf"/>
</dbReference>
<reference evidence="1" key="1">
    <citation type="submission" date="2021-01" db="EMBL/GenBank/DDBJ databases">
        <title>Whole genome shotgun sequence of Virgisporangium aurantiacum NBRC 16421.</title>
        <authorList>
            <person name="Komaki H."/>
            <person name="Tamura T."/>
        </authorList>
    </citation>
    <scope>NUCLEOTIDE SEQUENCE</scope>
    <source>
        <strain evidence="1">NBRC 16421</strain>
    </source>
</reference>
<evidence type="ECO:0000313" key="1">
    <source>
        <dbReference type="EMBL" id="GIJ53263.1"/>
    </source>
</evidence>
<dbReference type="Gene3D" id="1.25.40.10">
    <property type="entry name" value="Tetratricopeptide repeat domain"/>
    <property type="match status" value="1"/>
</dbReference>
<dbReference type="SUPFAM" id="SSF48452">
    <property type="entry name" value="TPR-like"/>
    <property type="match status" value="1"/>
</dbReference>
<dbReference type="Proteomes" id="UP000612585">
    <property type="component" value="Unassembled WGS sequence"/>
</dbReference>
<name>A0A8J4DXF0_9ACTN</name>
<organism evidence="1 2">
    <name type="scientific">Virgisporangium aurantiacum</name>
    <dbReference type="NCBI Taxonomy" id="175570"/>
    <lineage>
        <taxon>Bacteria</taxon>
        <taxon>Bacillati</taxon>
        <taxon>Actinomycetota</taxon>
        <taxon>Actinomycetes</taxon>
        <taxon>Micromonosporales</taxon>
        <taxon>Micromonosporaceae</taxon>
        <taxon>Virgisporangium</taxon>
    </lineage>
</organism>
<dbReference type="Pfam" id="PF14559">
    <property type="entry name" value="TPR_19"/>
    <property type="match status" value="1"/>
</dbReference>
<proteinExistence type="predicted"/>